<dbReference type="Proteomes" id="UP000299102">
    <property type="component" value="Unassembled WGS sequence"/>
</dbReference>
<reference evidence="2 3" key="1">
    <citation type="journal article" date="2019" name="Commun. Biol.">
        <title>The bagworm genome reveals a unique fibroin gene that provides high tensile strength.</title>
        <authorList>
            <person name="Kono N."/>
            <person name="Nakamura H."/>
            <person name="Ohtoshi R."/>
            <person name="Tomita M."/>
            <person name="Numata K."/>
            <person name="Arakawa K."/>
        </authorList>
    </citation>
    <scope>NUCLEOTIDE SEQUENCE [LARGE SCALE GENOMIC DNA]</scope>
</reference>
<keyword evidence="3" id="KW-1185">Reference proteome</keyword>
<accession>A0A4C1YXE4</accession>
<evidence type="ECO:0000313" key="3">
    <source>
        <dbReference type="Proteomes" id="UP000299102"/>
    </source>
</evidence>
<dbReference type="AlphaFoldDB" id="A0A4C1YXE4"/>
<organism evidence="2 3">
    <name type="scientific">Eumeta variegata</name>
    <name type="common">Bagworm moth</name>
    <name type="synonym">Eumeta japonica</name>
    <dbReference type="NCBI Taxonomy" id="151549"/>
    <lineage>
        <taxon>Eukaryota</taxon>
        <taxon>Metazoa</taxon>
        <taxon>Ecdysozoa</taxon>
        <taxon>Arthropoda</taxon>
        <taxon>Hexapoda</taxon>
        <taxon>Insecta</taxon>
        <taxon>Pterygota</taxon>
        <taxon>Neoptera</taxon>
        <taxon>Endopterygota</taxon>
        <taxon>Lepidoptera</taxon>
        <taxon>Glossata</taxon>
        <taxon>Ditrysia</taxon>
        <taxon>Tineoidea</taxon>
        <taxon>Psychidae</taxon>
        <taxon>Oiketicinae</taxon>
        <taxon>Eumeta</taxon>
    </lineage>
</organism>
<feature type="region of interest" description="Disordered" evidence="1">
    <location>
        <begin position="71"/>
        <end position="95"/>
    </location>
</feature>
<gene>
    <name evidence="2" type="ORF">EVAR_75282_1</name>
</gene>
<name>A0A4C1YXE4_EUMVA</name>
<dbReference type="EMBL" id="BGZK01001438">
    <property type="protein sequence ID" value="GBP79910.1"/>
    <property type="molecule type" value="Genomic_DNA"/>
</dbReference>
<proteinExistence type="predicted"/>
<feature type="compositionally biased region" description="Basic and acidic residues" evidence="1">
    <location>
        <begin position="78"/>
        <end position="95"/>
    </location>
</feature>
<feature type="region of interest" description="Disordered" evidence="1">
    <location>
        <begin position="1"/>
        <end position="48"/>
    </location>
</feature>
<comment type="caution">
    <text evidence="2">The sequence shown here is derived from an EMBL/GenBank/DDBJ whole genome shotgun (WGS) entry which is preliminary data.</text>
</comment>
<sequence>MDTRSVFRPGHVTQQVRNKAAYLRARTRVSQKPVVERSSPRPVPRRRVTADRSLCRAYKIVSRKLIFGSSHTRRKWSRAHETGDARPARVKETAR</sequence>
<evidence type="ECO:0000256" key="1">
    <source>
        <dbReference type="SAM" id="MobiDB-lite"/>
    </source>
</evidence>
<protein>
    <submittedName>
        <fullName evidence="2">Uncharacterized protein</fullName>
    </submittedName>
</protein>
<evidence type="ECO:0000313" key="2">
    <source>
        <dbReference type="EMBL" id="GBP79910.1"/>
    </source>
</evidence>